<name>D2R2Q8_PIRSD</name>
<dbReference type="EMBL" id="CP001848">
    <property type="protein sequence ID" value="ADB16898.1"/>
    <property type="molecule type" value="Genomic_DNA"/>
</dbReference>
<dbReference type="KEGG" id="psl:Psta_2227"/>
<reference evidence="1 2" key="1">
    <citation type="journal article" date="2009" name="Stand. Genomic Sci.">
        <title>Complete genome sequence of Pirellula staleyi type strain (ATCC 27377).</title>
        <authorList>
            <person name="Clum A."/>
            <person name="Tindall B.J."/>
            <person name="Sikorski J."/>
            <person name="Ivanova N."/>
            <person name="Mavrommatis K."/>
            <person name="Lucas S."/>
            <person name="Glavina del Rio T."/>
            <person name="Nolan M."/>
            <person name="Chen F."/>
            <person name="Tice H."/>
            <person name="Pitluck S."/>
            <person name="Cheng J.F."/>
            <person name="Chertkov O."/>
            <person name="Brettin T."/>
            <person name="Han C."/>
            <person name="Detter J.C."/>
            <person name="Kuske C."/>
            <person name="Bruce D."/>
            <person name="Goodwin L."/>
            <person name="Ovchinikova G."/>
            <person name="Pati A."/>
            <person name="Mikhailova N."/>
            <person name="Chen A."/>
            <person name="Palaniappan K."/>
            <person name="Land M."/>
            <person name="Hauser L."/>
            <person name="Chang Y.J."/>
            <person name="Jeffries C.D."/>
            <person name="Chain P."/>
            <person name="Rohde M."/>
            <person name="Goker M."/>
            <person name="Bristow J."/>
            <person name="Eisen J.A."/>
            <person name="Markowitz V."/>
            <person name="Hugenholtz P."/>
            <person name="Kyrpides N.C."/>
            <person name="Klenk H.P."/>
            <person name="Lapidus A."/>
        </authorList>
    </citation>
    <scope>NUCLEOTIDE SEQUENCE [LARGE SCALE GENOMIC DNA]</scope>
    <source>
        <strain evidence="2">ATCC 27377 / DSM 6068 / ICPB 4128</strain>
    </source>
</reference>
<protein>
    <recommendedName>
        <fullName evidence="3">Sulfatase</fullName>
    </recommendedName>
</protein>
<dbReference type="eggNOG" id="COG3119">
    <property type="taxonomic scope" value="Bacteria"/>
</dbReference>
<dbReference type="InterPro" id="IPR017850">
    <property type="entry name" value="Alkaline_phosphatase_core_sf"/>
</dbReference>
<dbReference type="InterPro" id="IPR006311">
    <property type="entry name" value="TAT_signal"/>
</dbReference>
<dbReference type="Proteomes" id="UP000001887">
    <property type="component" value="Chromosome"/>
</dbReference>
<dbReference type="AlphaFoldDB" id="D2R2Q8"/>
<keyword evidence="2" id="KW-1185">Reference proteome</keyword>
<dbReference type="PROSITE" id="PS51318">
    <property type="entry name" value="TAT"/>
    <property type="match status" value="1"/>
</dbReference>
<evidence type="ECO:0000313" key="1">
    <source>
        <dbReference type="EMBL" id="ADB16898.1"/>
    </source>
</evidence>
<dbReference type="PANTHER" id="PTHR43737:SF1">
    <property type="entry name" value="DUF1501 DOMAIN-CONTAINING PROTEIN"/>
    <property type="match status" value="1"/>
</dbReference>
<evidence type="ECO:0008006" key="3">
    <source>
        <dbReference type="Google" id="ProtNLM"/>
    </source>
</evidence>
<proteinExistence type="predicted"/>
<dbReference type="SUPFAM" id="SSF53649">
    <property type="entry name" value="Alkaline phosphatase-like"/>
    <property type="match status" value="1"/>
</dbReference>
<sequence precursor="true">MQLPLPMLESISRRQWLTGASSAVGVAALASLLSGDSRGAEQIRGNVHPGILKQTHFPARAKRIIYLVMSGGPSHIDLFDYKPKLKDYHGQELPESVRQGQRVTGMTAGQKSFPCASSIFKFDRHGETGTYISELLPHTAKVVDDLTIIKTMNTEAINHDPAITFLQTGSQQPGRPSIGSWLSYGLGNANDNLPSFVVMISQGSGNKTDQPIFSRLWGSGFIPSEHQGVRLRAGKDPVLYLSNPEGVDREQRRNMLDAVSQLNQLQSSELGDPEIQARIAQYEMAFRMQASVPELTDLSGETQETLDRYGINDSNVDGGFARNCLLARRMAERDVRFIQLMHRGWDQHSSLPGQIKGQCSDVDRPSAALVQDLKERGLLDDTLVIWGGEFGRTVYSQGSLTPTNYGRDHHGRCFTLWMAGGGMKPGVSWGETDDYCYNIVKDGVHVHDFQATILHALGIDHTKLTYRFQGRDFRLTDVHGNVVKGLLA</sequence>
<organism evidence="1 2">
    <name type="scientific">Pirellula staleyi (strain ATCC 27377 / DSM 6068 / ICPB 4128)</name>
    <name type="common">Pirella staleyi</name>
    <dbReference type="NCBI Taxonomy" id="530564"/>
    <lineage>
        <taxon>Bacteria</taxon>
        <taxon>Pseudomonadati</taxon>
        <taxon>Planctomycetota</taxon>
        <taxon>Planctomycetia</taxon>
        <taxon>Pirellulales</taxon>
        <taxon>Pirellulaceae</taxon>
        <taxon>Pirellula</taxon>
    </lineage>
</organism>
<accession>D2R2Q8</accession>
<dbReference type="InterPro" id="IPR010869">
    <property type="entry name" value="DUF1501"/>
</dbReference>
<dbReference type="Pfam" id="PF07394">
    <property type="entry name" value="DUF1501"/>
    <property type="match status" value="1"/>
</dbReference>
<dbReference type="STRING" id="530564.Psta_2227"/>
<dbReference type="HOGENOM" id="CLU_035908_0_0_0"/>
<dbReference type="Gene3D" id="3.40.720.10">
    <property type="entry name" value="Alkaline Phosphatase, subunit A"/>
    <property type="match status" value="1"/>
</dbReference>
<evidence type="ECO:0000313" key="2">
    <source>
        <dbReference type="Proteomes" id="UP000001887"/>
    </source>
</evidence>
<dbReference type="PANTHER" id="PTHR43737">
    <property type="entry name" value="BLL7424 PROTEIN"/>
    <property type="match status" value="1"/>
</dbReference>
<gene>
    <name evidence="1" type="ordered locus">Psta_2227</name>
</gene>